<evidence type="ECO:0000313" key="1">
    <source>
        <dbReference type="EMBL" id="PHP26873.1"/>
    </source>
</evidence>
<dbReference type="Proteomes" id="UP000221860">
    <property type="component" value="Unassembled WGS sequence"/>
</dbReference>
<dbReference type="RefSeq" id="WP_099278061.1">
    <property type="nucleotide sequence ID" value="NZ_JAZETL010000013.1"/>
</dbReference>
<sequence length="201" mass="21172">MHARDNAYSRFIGRAKVLLPLVGLVLLSTLFLIARSPQGTGEIPFAEIEAIAREQRVSAPRFAGTAENGASIALEAATVRPAAQGLYEIETPTGVIESPEGARIEMRAATGKIDAQARQLRLEGPVTVVSSLGYRAETPTLTADLGSGGVVSSGEIEVDGPFGRFSAGGMRSEMPDGEAPRMVFSNGVRLLYDPASQGESR</sequence>
<accession>A0A2G1MDP4</accession>
<dbReference type="AlphaFoldDB" id="A0A2G1MDP4"/>
<name>A0A2G1MDP4_9RHOB</name>
<gene>
    <name evidence="1" type="primary">lptC</name>
    <name evidence="1" type="ORF">CJ301_14285</name>
</gene>
<proteinExistence type="predicted"/>
<evidence type="ECO:0000313" key="2">
    <source>
        <dbReference type="Proteomes" id="UP000221860"/>
    </source>
</evidence>
<dbReference type="OrthoDB" id="7871110at2"/>
<reference evidence="1 2" key="1">
    <citation type="submission" date="2017-08" db="EMBL/GenBank/DDBJ databases">
        <title>Draft Genome Sequence of Loktanella cinnabarina Strain XM1, Isolated from Coastal Surface Water.</title>
        <authorList>
            <person name="Ma R."/>
            <person name="Wang J."/>
            <person name="Wang Q."/>
            <person name="Ma Z."/>
            <person name="Li J."/>
            <person name="Chen L."/>
        </authorList>
    </citation>
    <scope>NUCLEOTIDE SEQUENCE [LARGE SCALE GENOMIC DNA]</scope>
    <source>
        <strain evidence="1 2">XM1</strain>
    </source>
</reference>
<dbReference type="NCBIfam" id="TIGR04409">
    <property type="entry name" value="LptC_YrbK"/>
    <property type="match status" value="1"/>
</dbReference>
<dbReference type="InterPro" id="IPR010664">
    <property type="entry name" value="LipoPS_assembly_LptC-rel"/>
</dbReference>
<protein>
    <submittedName>
        <fullName evidence="1">LPS export ABC transporter periplasmic protein LptC</fullName>
    </submittedName>
</protein>
<organism evidence="1 2">
    <name type="scientific">Limimaricola cinnabarinus</name>
    <dbReference type="NCBI Taxonomy" id="1125964"/>
    <lineage>
        <taxon>Bacteria</taxon>
        <taxon>Pseudomonadati</taxon>
        <taxon>Pseudomonadota</taxon>
        <taxon>Alphaproteobacteria</taxon>
        <taxon>Rhodobacterales</taxon>
        <taxon>Paracoccaceae</taxon>
        <taxon>Limimaricola</taxon>
    </lineage>
</organism>
<keyword evidence="2" id="KW-1185">Reference proteome</keyword>
<dbReference type="InterPro" id="IPR026265">
    <property type="entry name" value="LptC"/>
</dbReference>
<comment type="caution">
    <text evidence="1">The sequence shown here is derived from an EMBL/GenBank/DDBJ whole genome shotgun (WGS) entry which is preliminary data.</text>
</comment>
<dbReference type="Gene3D" id="2.60.450.10">
    <property type="entry name" value="Lipopolysaccharide (LPS) transport protein A like domain"/>
    <property type="match status" value="1"/>
</dbReference>
<dbReference type="GO" id="GO:0015221">
    <property type="term" value="F:lipopolysaccharide transmembrane transporter activity"/>
    <property type="evidence" value="ECO:0007669"/>
    <property type="project" value="InterPro"/>
</dbReference>
<dbReference type="EMBL" id="NQWH01000024">
    <property type="protein sequence ID" value="PHP26873.1"/>
    <property type="molecule type" value="Genomic_DNA"/>
</dbReference>
<dbReference type="Pfam" id="PF06835">
    <property type="entry name" value="LptC"/>
    <property type="match status" value="1"/>
</dbReference>
<dbReference type="GO" id="GO:0005886">
    <property type="term" value="C:plasma membrane"/>
    <property type="evidence" value="ECO:0007669"/>
    <property type="project" value="InterPro"/>
</dbReference>